<comment type="cofactor">
    <cofactor evidence="6">
        <name>Zn(2+)</name>
        <dbReference type="ChEBI" id="CHEBI:29105"/>
    </cofactor>
    <text evidence="6">Binds 1 zinc ion per subunit.</text>
</comment>
<evidence type="ECO:0000256" key="2">
    <source>
        <dbReference type="ARBA" id="ARBA00008086"/>
    </source>
</evidence>
<dbReference type="HAMAP" id="MF_00687">
    <property type="entry name" value="KduI"/>
    <property type="match status" value="1"/>
</dbReference>
<name>A0A7W6EQK6_9BACT</name>
<comment type="caution">
    <text evidence="7">The sequence shown here is derived from an EMBL/GenBank/DDBJ whole genome shotgun (WGS) entry which is preliminary data.</text>
</comment>
<comment type="function">
    <text evidence="6">Catalyzes the isomerization of 5-dehydro-4-deoxy-D-glucuronate to 3-deoxy-D-glycero-2,5-hexodiulosonate.</text>
</comment>
<evidence type="ECO:0000256" key="4">
    <source>
        <dbReference type="ARBA" id="ARBA00022833"/>
    </source>
</evidence>
<feature type="binding site" evidence="6">
    <location>
        <position position="196"/>
    </location>
    <ligand>
        <name>Zn(2+)</name>
        <dbReference type="ChEBI" id="CHEBI:29105"/>
    </ligand>
</feature>
<evidence type="ECO:0000256" key="6">
    <source>
        <dbReference type="HAMAP-Rule" id="MF_00687"/>
    </source>
</evidence>
<dbReference type="AlphaFoldDB" id="A0A7W6EQK6"/>
<dbReference type="EC" id="5.3.1.17" evidence="6"/>
<dbReference type="Pfam" id="PF04962">
    <property type="entry name" value="KduI"/>
    <property type="match status" value="1"/>
</dbReference>
<organism evidence="7 8">
    <name type="scientific">Runella defluvii</name>
    <dbReference type="NCBI Taxonomy" id="370973"/>
    <lineage>
        <taxon>Bacteria</taxon>
        <taxon>Pseudomonadati</taxon>
        <taxon>Bacteroidota</taxon>
        <taxon>Cytophagia</taxon>
        <taxon>Cytophagales</taxon>
        <taxon>Spirosomataceae</taxon>
        <taxon>Runella</taxon>
    </lineage>
</organism>
<dbReference type="GO" id="GO:0008270">
    <property type="term" value="F:zinc ion binding"/>
    <property type="evidence" value="ECO:0007669"/>
    <property type="project" value="UniProtKB-UniRule"/>
</dbReference>
<accession>A0A7W6EQK6</accession>
<comment type="pathway">
    <text evidence="6">Glycan metabolism; pectin degradation; 2-dehydro-3-deoxy-D-gluconate from pectin: step 4/5.</text>
</comment>
<sequence length="278" mass="31865">MHIQVRHTTNPVDFKNYTTQRIREEFLMEKMFVPDQFHFVYSHYDRMIVGGIKPVGQLHKLPTYDELRSDYFLERRELGILNIGGDGFVMVEDELFTLQKRDCLYVGKGNKTVTFKSLDPEFPAKFILVSTPAHRAVPTAMMKAADASPADMGSPETANTRTIYKYIHADGLESCQLVMGMTSMKYSSVWNTMPPHVHDRRTEIYVYFDLDDAHRVFHFMGEPTETRHLLVANEQAIISPPWSIHAGAGTTSYSFLWAMAGENYVYTDMDTLALSELK</sequence>
<evidence type="ECO:0000313" key="7">
    <source>
        <dbReference type="EMBL" id="MBB3838709.1"/>
    </source>
</evidence>
<evidence type="ECO:0000313" key="8">
    <source>
        <dbReference type="Proteomes" id="UP000541352"/>
    </source>
</evidence>
<dbReference type="GO" id="GO:0019698">
    <property type="term" value="P:D-galacturonate catabolic process"/>
    <property type="evidence" value="ECO:0007669"/>
    <property type="project" value="TreeGrafter"/>
</dbReference>
<dbReference type="InterPro" id="IPR007045">
    <property type="entry name" value="KduI"/>
</dbReference>
<dbReference type="PANTHER" id="PTHR38461:SF1">
    <property type="entry name" value="4-DEOXY-L-THREO-5-HEXOSULOSE-URONATE KETOL-ISOMERASE"/>
    <property type="match status" value="1"/>
</dbReference>
<dbReference type="GO" id="GO:0042840">
    <property type="term" value="P:D-glucuronate catabolic process"/>
    <property type="evidence" value="ECO:0007669"/>
    <property type="project" value="TreeGrafter"/>
</dbReference>
<dbReference type="SUPFAM" id="SSF51182">
    <property type="entry name" value="RmlC-like cupins"/>
    <property type="match status" value="1"/>
</dbReference>
<gene>
    <name evidence="6" type="primary">kduI</name>
    <name evidence="7" type="ORF">FHS57_002715</name>
</gene>
<keyword evidence="5 6" id="KW-0413">Isomerase</keyword>
<feature type="binding site" evidence="6">
    <location>
        <position position="198"/>
    </location>
    <ligand>
        <name>Zn(2+)</name>
        <dbReference type="ChEBI" id="CHEBI:29105"/>
    </ligand>
</feature>
<dbReference type="InterPro" id="IPR011051">
    <property type="entry name" value="RmlC_Cupin_sf"/>
</dbReference>
<comment type="catalytic activity">
    <reaction evidence="1 6">
        <text>5-dehydro-4-deoxy-D-glucuronate = 3-deoxy-D-glycero-2,5-hexodiulosonate</text>
        <dbReference type="Rhea" id="RHEA:23896"/>
        <dbReference type="ChEBI" id="CHEBI:17117"/>
        <dbReference type="ChEBI" id="CHEBI:29071"/>
        <dbReference type="EC" id="5.3.1.17"/>
    </reaction>
</comment>
<dbReference type="Gene3D" id="2.60.120.520">
    <property type="entry name" value="pectin degrading enzyme 5-keto 4- deoxyuronate isomerase, domain 1"/>
    <property type="match status" value="1"/>
</dbReference>
<dbReference type="RefSeq" id="WP_183974395.1">
    <property type="nucleotide sequence ID" value="NZ_JACIBY010000005.1"/>
</dbReference>
<dbReference type="CDD" id="cd20491">
    <property type="entry name" value="cupin_KduI_C"/>
    <property type="match status" value="1"/>
</dbReference>
<dbReference type="UniPathway" id="UPA00545">
    <property type="reaction ID" value="UER00826"/>
</dbReference>
<dbReference type="Proteomes" id="UP000541352">
    <property type="component" value="Unassembled WGS sequence"/>
</dbReference>
<evidence type="ECO:0000256" key="3">
    <source>
        <dbReference type="ARBA" id="ARBA00022723"/>
    </source>
</evidence>
<keyword evidence="3 6" id="KW-0479">Metal-binding</keyword>
<dbReference type="GO" id="GO:0008697">
    <property type="term" value="F:4-deoxy-L-threo-5-hexosulose-uronate ketol-isomerase activity"/>
    <property type="evidence" value="ECO:0007669"/>
    <property type="project" value="UniProtKB-UniRule"/>
</dbReference>
<feature type="binding site" evidence="6">
    <location>
        <position position="203"/>
    </location>
    <ligand>
        <name>Zn(2+)</name>
        <dbReference type="ChEBI" id="CHEBI:29105"/>
    </ligand>
</feature>
<dbReference type="GO" id="GO:0045490">
    <property type="term" value="P:pectin catabolic process"/>
    <property type="evidence" value="ECO:0007669"/>
    <property type="project" value="UniProtKB-UniRule"/>
</dbReference>
<evidence type="ECO:0000256" key="1">
    <source>
        <dbReference type="ARBA" id="ARBA00000552"/>
    </source>
</evidence>
<proteinExistence type="inferred from homology"/>
<feature type="binding site" evidence="6">
    <location>
        <position position="245"/>
    </location>
    <ligand>
        <name>Zn(2+)</name>
        <dbReference type="ChEBI" id="CHEBI:29105"/>
    </ligand>
</feature>
<dbReference type="InterPro" id="IPR014710">
    <property type="entry name" value="RmlC-like_jellyroll"/>
</dbReference>
<dbReference type="EMBL" id="JACIBY010000005">
    <property type="protein sequence ID" value="MBB3838709.1"/>
    <property type="molecule type" value="Genomic_DNA"/>
</dbReference>
<protein>
    <recommendedName>
        <fullName evidence="6">4-deoxy-L-threo-5-hexosulose-uronate ketol-isomerase</fullName>
        <ecNumber evidence="6">5.3.1.17</ecNumber>
    </recommendedName>
    <alternativeName>
        <fullName evidence="6">5-keto-4-deoxyuronate isomerase</fullName>
    </alternativeName>
    <alternativeName>
        <fullName evidence="6">DKI isomerase</fullName>
    </alternativeName>
</protein>
<comment type="similarity">
    <text evidence="2 6">Belongs to the KduI family.</text>
</comment>
<dbReference type="PANTHER" id="PTHR38461">
    <property type="entry name" value="4-DEOXY-L-THREO-5-HEXOSULOSE-URONATE KETOL-ISOMERASE"/>
    <property type="match status" value="1"/>
</dbReference>
<reference evidence="7 8" key="1">
    <citation type="submission" date="2020-08" db="EMBL/GenBank/DDBJ databases">
        <title>Genomic Encyclopedia of Type Strains, Phase IV (KMG-IV): sequencing the most valuable type-strain genomes for metagenomic binning, comparative biology and taxonomic classification.</title>
        <authorList>
            <person name="Goeker M."/>
        </authorList>
    </citation>
    <scope>NUCLEOTIDE SEQUENCE [LARGE SCALE GENOMIC DNA]</scope>
    <source>
        <strain evidence="7 8">DSM 17976</strain>
    </source>
</reference>
<dbReference type="NCBIfam" id="NF002091">
    <property type="entry name" value="PRK00924.1"/>
    <property type="match status" value="1"/>
</dbReference>
<keyword evidence="4 6" id="KW-0862">Zinc</keyword>
<dbReference type="PIRSF" id="PIRSF006625">
    <property type="entry name" value="KduI"/>
    <property type="match status" value="1"/>
</dbReference>
<dbReference type="CDD" id="cd20294">
    <property type="entry name" value="cupin_KduI_N"/>
    <property type="match status" value="1"/>
</dbReference>
<keyword evidence="8" id="KW-1185">Reference proteome</keyword>
<dbReference type="Gene3D" id="2.60.120.10">
    <property type="entry name" value="Jelly Rolls"/>
    <property type="match status" value="1"/>
</dbReference>
<dbReference type="InterPro" id="IPR021120">
    <property type="entry name" value="KduI/IolB_isomerase"/>
</dbReference>
<dbReference type="InterPro" id="IPR027449">
    <property type="entry name" value="KduI_N"/>
</dbReference>
<evidence type="ECO:0000256" key="5">
    <source>
        <dbReference type="ARBA" id="ARBA00023235"/>
    </source>
</evidence>